<keyword evidence="3" id="KW-1185">Reference proteome</keyword>
<keyword evidence="1" id="KW-0175">Coiled coil</keyword>
<sequence>MEISKFNEKLNRIDGNIYTIEEIVTLIDGVYEAELIHDNVNLKTLNIYTGSKLTGTKINTYSTSTPSLTPWKTIIKIFSKEPKLYISYETTGDQVEAEDINNLQDSVNLTQKELNSEIDRATKKENEIEKNLNSEIERAKVSEKIISDNLASEVNRSTNAEKLLTDNLNTEINRSKSAEKTLTDNLNTEISRATKSEDIINKNLIEEVSRSKAAEKSLNDNINNTNNSLNTEINRAKKEEESIKSTFNSNKPNWDDAYNKRHIHSNKSILDGLGESTTGDLTFKGGKIVSTTVNGLTDDIILEGGNNVTVSKTGNKIVVSTAGGQEKIVTNTPINVSQNDWILDNNSGTYNVIVQHNLNDTNIIIGVYNGTQKLELVGIKIKDANSIILSNNEPIDCKVIINSSGQPTEVIDNLNSSDSNKALSAKQGKVLKDLVSAVQGGVSIGKTLEDAKPISLFFEIID</sequence>
<evidence type="ECO:0000313" key="3">
    <source>
        <dbReference type="Proteomes" id="UP001519921"/>
    </source>
</evidence>
<gene>
    <name evidence="2" type="ORF">KYD98_02535</name>
</gene>
<name>A0ABS7AJZ3_9CLOT</name>
<feature type="coiled-coil region" evidence="1">
    <location>
        <begin position="219"/>
        <end position="246"/>
    </location>
</feature>
<evidence type="ECO:0000256" key="1">
    <source>
        <dbReference type="SAM" id="Coils"/>
    </source>
</evidence>
<comment type="caution">
    <text evidence="2">The sequence shown here is derived from an EMBL/GenBank/DDBJ whole genome shotgun (WGS) entry which is preliminary data.</text>
</comment>
<accession>A0ABS7AJZ3</accession>
<evidence type="ECO:0008006" key="4">
    <source>
        <dbReference type="Google" id="ProtNLM"/>
    </source>
</evidence>
<dbReference type="RefSeq" id="WP_219778023.1">
    <property type="nucleotide sequence ID" value="NZ_JAHXPT010000002.1"/>
</dbReference>
<reference evidence="2 3" key="1">
    <citation type="submission" date="2021-07" db="EMBL/GenBank/DDBJ databases">
        <title>Clostridium weizhouense sp. nov., an anaerobic bacterium isolated from activated sludge of Petroleum wastewater.</title>
        <authorList>
            <person name="Li Q."/>
        </authorList>
    </citation>
    <scope>NUCLEOTIDE SEQUENCE [LARGE SCALE GENOMIC DNA]</scope>
    <source>
        <strain evidence="2 3">YB-6</strain>
    </source>
</reference>
<organism evidence="2 3">
    <name type="scientific">Clostridium weizhouense</name>
    <dbReference type="NCBI Taxonomy" id="2859781"/>
    <lineage>
        <taxon>Bacteria</taxon>
        <taxon>Bacillati</taxon>
        <taxon>Bacillota</taxon>
        <taxon>Clostridia</taxon>
        <taxon>Eubacteriales</taxon>
        <taxon>Clostridiaceae</taxon>
        <taxon>Clostridium</taxon>
    </lineage>
</organism>
<protein>
    <recommendedName>
        <fullName evidence="4">Tail fiber protein</fullName>
    </recommendedName>
</protein>
<feature type="coiled-coil region" evidence="1">
    <location>
        <begin position="100"/>
        <end position="138"/>
    </location>
</feature>
<evidence type="ECO:0000313" key="2">
    <source>
        <dbReference type="EMBL" id="MBW6408957.1"/>
    </source>
</evidence>
<proteinExistence type="predicted"/>
<dbReference type="Proteomes" id="UP001519921">
    <property type="component" value="Unassembled WGS sequence"/>
</dbReference>
<dbReference type="InterPro" id="IPR054500">
    <property type="entry name" value="Phage_fiber_rpt"/>
</dbReference>
<dbReference type="Pfam" id="PF22337">
    <property type="entry name" value="Phage_fiber_rpt"/>
    <property type="match status" value="1"/>
</dbReference>
<dbReference type="EMBL" id="JAHXPT010000002">
    <property type="protein sequence ID" value="MBW6408957.1"/>
    <property type="molecule type" value="Genomic_DNA"/>
</dbReference>